<name>A0A1Y5RKF7_9RHOB</name>
<dbReference type="RefSeq" id="WP_085877373.1">
    <property type="nucleotide sequence ID" value="NZ_FWFZ01000001.1"/>
</dbReference>
<accession>A0A1Y5RKF7</accession>
<sequence>MGKTIAFACTCGALRGHLVDISPAAGTRALCHCADCRAAEIHASGHDPAPDPVELFQTTPDRLKIDAGAEHLAAFFLRKPSFLRWYANCCGATLFNSPARPTISSLSMQVSRLADAAPLGPVTAEAFVPGAGGKTSHKGLLKFIAAAMMRIAAARISGRWRQTPLFDAKGQPVAVPERLTEAELAALPS</sequence>
<dbReference type="Proteomes" id="UP000193900">
    <property type="component" value="Unassembled WGS sequence"/>
</dbReference>
<dbReference type="Gene3D" id="3.90.1590.10">
    <property type="entry name" value="glutathione-dependent formaldehyde- activating enzyme (gfa)"/>
    <property type="match status" value="1"/>
</dbReference>
<dbReference type="AlphaFoldDB" id="A0A1Y5RKF7"/>
<dbReference type="InterPro" id="IPR046149">
    <property type="entry name" value="DUF6151"/>
</dbReference>
<dbReference type="EMBL" id="FWFZ01000001">
    <property type="protein sequence ID" value="SLN19624.1"/>
    <property type="molecule type" value="Genomic_DNA"/>
</dbReference>
<gene>
    <name evidence="1" type="ORF">ROA7023_00471</name>
</gene>
<reference evidence="1 2" key="1">
    <citation type="submission" date="2017-03" db="EMBL/GenBank/DDBJ databases">
        <authorList>
            <person name="Afonso C.L."/>
            <person name="Miller P.J."/>
            <person name="Scott M.A."/>
            <person name="Spackman E."/>
            <person name="Goraichik I."/>
            <person name="Dimitrov K.M."/>
            <person name="Suarez D.L."/>
            <person name="Swayne D.E."/>
        </authorList>
    </citation>
    <scope>NUCLEOTIDE SEQUENCE [LARGE SCALE GENOMIC DNA]</scope>
    <source>
        <strain evidence="1 2">CECT 7023</strain>
    </source>
</reference>
<evidence type="ECO:0008006" key="3">
    <source>
        <dbReference type="Google" id="ProtNLM"/>
    </source>
</evidence>
<dbReference type="OrthoDB" id="5500342at2"/>
<proteinExistence type="predicted"/>
<evidence type="ECO:0000313" key="2">
    <source>
        <dbReference type="Proteomes" id="UP000193900"/>
    </source>
</evidence>
<organism evidence="1 2">
    <name type="scientific">Roseisalinus antarcticus</name>
    <dbReference type="NCBI Taxonomy" id="254357"/>
    <lineage>
        <taxon>Bacteria</taxon>
        <taxon>Pseudomonadati</taxon>
        <taxon>Pseudomonadota</taxon>
        <taxon>Alphaproteobacteria</taxon>
        <taxon>Rhodobacterales</taxon>
        <taxon>Roseobacteraceae</taxon>
        <taxon>Roseisalinus</taxon>
    </lineage>
</organism>
<dbReference type="Pfam" id="PF19648">
    <property type="entry name" value="DUF6151"/>
    <property type="match status" value="1"/>
</dbReference>
<protein>
    <recommendedName>
        <fullName evidence="3">CENP-V/GFA domain-containing protein</fullName>
    </recommendedName>
</protein>
<keyword evidence="2" id="KW-1185">Reference proteome</keyword>
<evidence type="ECO:0000313" key="1">
    <source>
        <dbReference type="EMBL" id="SLN19624.1"/>
    </source>
</evidence>